<comment type="similarity">
    <text evidence="1">Belongs to the NAD(P)-dependent epimerase/dehydratase family.</text>
</comment>
<dbReference type="PANTHER" id="PTHR42687:SF1">
    <property type="entry name" value="L-THREONINE 3-DEHYDROGENASE, MITOCHONDRIAL"/>
    <property type="match status" value="1"/>
</dbReference>
<evidence type="ECO:0000313" key="4">
    <source>
        <dbReference type="Proteomes" id="UP001165060"/>
    </source>
</evidence>
<accession>A0ABQ6MFW2</accession>
<name>A0ABQ6MFW2_9STRA</name>
<dbReference type="EMBL" id="BRYB01004092">
    <property type="protein sequence ID" value="GMI25514.1"/>
    <property type="molecule type" value="Genomic_DNA"/>
</dbReference>
<dbReference type="InterPro" id="IPR002048">
    <property type="entry name" value="EF_hand_dom"/>
</dbReference>
<dbReference type="PANTHER" id="PTHR42687">
    <property type="entry name" value="L-THREONINE 3-DEHYDROGENASE"/>
    <property type="match status" value="1"/>
</dbReference>
<dbReference type="Gene3D" id="3.40.50.720">
    <property type="entry name" value="NAD(P)-binding Rossmann-like Domain"/>
    <property type="match status" value="1"/>
</dbReference>
<comment type="caution">
    <text evidence="3">The sequence shown here is derived from an EMBL/GenBank/DDBJ whole genome shotgun (WGS) entry which is preliminary data.</text>
</comment>
<organism evidence="3 4">
    <name type="scientific">Tetraparma gracilis</name>
    <dbReference type="NCBI Taxonomy" id="2962635"/>
    <lineage>
        <taxon>Eukaryota</taxon>
        <taxon>Sar</taxon>
        <taxon>Stramenopiles</taxon>
        <taxon>Ochrophyta</taxon>
        <taxon>Bolidophyceae</taxon>
        <taxon>Parmales</taxon>
        <taxon>Triparmaceae</taxon>
        <taxon>Tetraparma</taxon>
    </lineage>
</organism>
<dbReference type="Pfam" id="PF01370">
    <property type="entry name" value="Epimerase"/>
    <property type="match status" value="1"/>
</dbReference>
<gene>
    <name evidence="3" type="ORF">TeGR_g8651</name>
</gene>
<evidence type="ECO:0000256" key="1">
    <source>
        <dbReference type="ARBA" id="ARBA00007637"/>
    </source>
</evidence>
<dbReference type="InterPro" id="IPR001509">
    <property type="entry name" value="Epimerase_deHydtase"/>
</dbReference>
<reference evidence="3 4" key="1">
    <citation type="journal article" date="2023" name="Commun. Biol.">
        <title>Genome analysis of Parmales, the sister group of diatoms, reveals the evolutionary specialization of diatoms from phago-mixotrophs to photoautotrophs.</title>
        <authorList>
            <person name="Ban H."/>
            <person name="Sato S."/>
            <person name="Yoshikawa S."/>
            <person name="Yamada K."/>
            <person name="Nakamura Y."/>
            <person name="Ichinomiya M."/>
            <person name="Sato N."/>
            <person name="Blanc-Mathieu R."/>
            <person name="Endo H."/>
            <person name="Kuwata A."/>
            <person name="Ogata H."/>
        </authorList>
    </citation>
    <scope>NUCLEOTIDE SEQUENCE [LARGE SCALE GENOMIC DNA]</scope>
</reference>
<sequence length="459" mass="50255">MFQVPLRSGLLRSARTIGATRHLTIAEEMSGSSKPATLIIGAAGAVGKRLCAALVANGHRVIASDRMPTLPGSVKRTVGDSGITVGGIDVCDPEALKKLFREHADENTAVWNLAAPLSVETALDPKIAEAVTVGGMENVLSAMGEVGARKICFTDSIGSYGASAPRVGATARWLTENPDQDPGSDYGLQKRGCRDLMTAFARDHGGDPRFAVLPGVLHSEPIWGNGTTEYALDALLAAPHQQTKHGLPTMDAYICPVDPDVRMPMVFVDDLMRGLIALQEADEHSLHEPQHGYAIPGLSFSANELFAEIRKHHPGFGFRVELDENMNKFANLWPDELGTEEAKRDLGYEPEVGIEKMVATALAAHEERNAAVGNAYKKMDVENEGRVDRLDIEYYVRRHVIRGREDYAMQRQETVDKAVDILMEELDTDRDGYISWQTFSEWSRRNSVEKVVMHSLAAP</sequence>
<proteinExistence type="inferred from homology"/>
<dbReference type="Pfam" id="PF13499">
    <property type="entry name" value="EF-hand_7"/>
    <property type="match status" value="1"/>
</dbReference>
<evidence type="ECO:0000259" key="2">
    <source>
        <dbReference type="PROSITE" id="PS50222"/>
    </source>
</evidence>
<feature type="domain" description="EF-hand" evidence="2">
    <location>
        <begin position="414"/>
        <end position="449"/>
    </location>
</feature>
<dbReference type="SUPFAM" id="SSF47473">
    <property type="entry name" value="EF-hand"/>
    <property type="match status" value="1"/>
</dbReference>
<dbReference type="Proteomes" id="UP001165060">
    <property type="component" value="Unassembled WGS sequence"/>
</dbReference>
<dbReference type="InterPro" id="IPR036291">
    <property type="entry name" value="NAD(P)-bd_dom_sf"/>
</dbReference>
<dbReference type="InterPro" id="IPR011992">
    <property type="entry name" value="EF-hand-dom_pair"/>
</dbReference>
<dbReference type="Gene3D" id="1.10.238.10">
    <property type="entry name" value="EF-hand"/>
    <property type="match status" value="1"/>
</dbReference>
<dbReference type="InterPro" id="IPR051225">
    <property type="entry name" value="NAD(P)_epim/dehydratase"/>
</dbReference>
<dbReference type="PROSITE" id="PS50222">
    <property type="entry name" value="EF_HAND_2"/>
    <property type="match status" value="1"/>
</dbReference>
<keyword evidence="4" id="KW-1185">Reference proteome</keyword>
<protein>
    <recommendedName>
        <fullName evidence="2">EF-hand domain-containing protein</fullName>
    </recommendedName>
</protein>
<evidence type="ECO:0000313" key="3">
    <source>
        <dbReference type="EMBL" id="GMI25514.1"/>
    </source>
</evidence>
<dbReference type="SUPFAM" id="SSF51735">
    <property type="entry name" value="NAD(P)-binding Rossmann-fold domains"/>
    <property type="match status" value="1"/>
</dbReference>